<dbReference type="Proteomes" id="UP000324800">
    <property type="component" value="Unassembled WGS sequence"/>
</dbReference>
<accession>A0A5J4SBK1</accession>
<evidence type="ECO:0000313" key="1">
    <source>
        <dbReference type="EMBL" id="KAA6343132.1"/>
    </source>
</evidence>
<reference evidence="1 2" key="1">
    <citation type="submission" date="2019-03" db="EMBL/GenBank/DDBJ databases">
        <title>Single cell metagenomics reveals metabolic interactions within the superorganism composed of flagellate Streblomastix strix and complex community of Bacteroidetes bacteria on its surface.</title>
        <authorList>
            <person name="Treitli S.C."/>
            <person name="Kolisko M."/>
            <person name="Husnik F."/>
            <person name="Keeling P."/>
            <person name="Hampl V."/>
        </authorList>
    </citation>
    <scope>NUCLEOTIDE SEQUENCE [LARGE SCALE GENOMIC DNA]</scope>
    <source>
        <strain evidence="1">ST1C</strain>
    </source>
</reference>
<evidence type="ECO:0000313" key="2">
    <source>
        <dbReference type="Proteomes" id="UP000324800"/>
    </source>
</evidence>
<name>A0A5J4SBK1_9EUKA</name>
<protein>
    <submittedName>
        <fullName evidence="1">Uncharacterized protein</fullName>
    </submittedName>
</protein>
<proteinExistence type="predicted"/>
<feature type="non-terminal residue" evidence="1">
    <location>
        <position position="1"/>
    </location>
</feature>
<organism evidence="1 2">
    <name type="scientific">Streblomastix strix</name>
    <dbReference type="NCBI Taxonomy" id="222440"/>
    <lineage>
        <taxon>Eukaryota</taxon>
        <taxon>Metamonada</taxon>
        <taxon>Preaxostyla</taxon>
        <taxon>Oxymonadida</taxon>
        <taxon>Streblomastigidae</taxon>
        <taxon>Streblomastix</taxon>
    </lineage>
</organism>
<dbReference type="AlphaFoldDB" id="A0A5J4SBK1"/>
<dbReference type="EMBL" id="SNRW01040551">
    <property type="protein sequence ID" value="KAA6343132.1"/>
    <property type="molecule type" value="Genomic_DNA"/>
</dbReference>
<comment type="caution">
    <text evidence="1">The sequence shown here is derived from an EMBL/GenBank/DDBJ whole genome shotgun (WGS) entry which is preliminary data.</text>
</comment>
<sequence>NQAKQELKLKISLTDAVSNLKQIMRQMLNKNENQALKQNHEKQIQIAHSDMLPLNSGPLGQLRPGLRPTGPYIPRNAERPQAMIFPPALNTKQQISEIVNVITKETIKDHMHRWMLKRYDLNPLDKDDKGQYQPDFSPCIPHATDRRKFRQQELHPSMEEVKAFQREYNFELRLA</sequence>
<gene>
    <name evidence="1" type="ORF">EZS28_052333</name>
</gene>